<protein>
    <submittedName>
        <fullName evidence="1">Uncharacterized protein</fullName>
    </submittedName>
</protein>
<proteinExistence type="predicted"/>
<dbReference type="Proteomes" id="UP001341840">
    <property type="component" value="Unassembled WGS sequence"/>
</dbReference>
<gene>
    <name evidence="1" type="ORF">PIB30_004992</name>
</gene>
<sequence length="113" mass="12688">MALGSSYYSHLGRCFRCDQKPSSSFSGDCHFWLDLAGTNSKSYSSRDGYYWIAKQKFAPVPNVIKLNCDASVLSTYEIADFGYVLCDCSGSYNKACTDMLPPWNIHHCELFAI</sequence>
<keyword evidence="2" id="KW-1185">Reference proteome</keyword>
<accession>A0ABU6X5H4</accession>
<reference evidence="1 2" key="1">
    <citation type="journal article" date="2023" name="Plants (Basel)">
        <title>Bridging the Gap: Combining Genomics and Transcriptomics Approaches to Understand Stylosanthes scabra, an Orphan Legume from the Brazilian Caatinga.</title>
        <authorList>
            <person name="Ferreira-Neto J.R.C."/>
            <person name="da Silva M.D."/>
            <person name="Binneck E."/>
            <person name="de Melo N.F."/>
            <person name="da Silva R.H."/>
            <person name="de Melo A.L.T.M."/>
            <person name="Pandolfi V."/>
            <person name="Bustamante F.O."/>
            <person name="Brasileiro-Vidal A.C."/>
            <person name="Benko-Iseppon A.M."/>
        </authorList>
    </citation>
    <scope>NUCLEOTIDE SEQUENCE [LARGE SCALE GENOMIC DNA]</scope>
    <source>
        <tissue evidence="1">Leaves</tissue>
    </source>
</reference>
<organism evidence="1 2">
    <name type="scientific">Stylosanthes scabra</name>
    <dbReference type="NCBI Taxonomy" id="79078"/>
    <lineage>
        <taxon>Eukaryota</taxon>
        <taxon>Viridiplantae</taxon>
        <taxon>Streptophyta</taxon>
        <taxon>Embryophyta</taxon>
        <taxon>Tracheophyta</taxon>
        <taxon>Spermatophyta</taxon>
        <taxon>Magnoliopsida</taxon>
        <taxon>eudicotyledons</taxon>
        <taxon>Gunneridae</taxon>
        <taxon>Pentapetalae</taxon>
        <taxon>rosids</taxon>
        <taxon>fabids</taxon>
        <taxon>Fabales</taxon>
        <taxon>Fabaceae</taxon>
        <taxon>Papilionoideae</taxon>
        <taxon>50 kb inversion clade</taxon>
        <taxon>dalbergioids sensu lato</taxon>
        <taxon>Dalbergieae</taxon>
        <taxon>Pterocarpus clade</taxon>
        <taxon>Stylosanthes</taxon>
    </lineage>
</organism>
<name>A0ABU6X5H4_9FABA</name>
<comment type="caution">
    <text evidence="1">The sequence shown here is derived from an EMBL/GenBank/DDBJ whole genome shotgun (WGS) entry which is preliminary data.</text>
</comment>
<dbReference type="EMBL" id="JASCZI010211458">
    <property type="protein sequence ID" value="MED6191915.1"/>
    <property type="molecule type" value="Genomic_DNA"/>
</dbReference>
<evidence type="ECO:0000313" key="1">
    <source>
        <dbReference type="EMBL" id="MED6191915.1"/>
    </source>
</evidence>
<evidence type="ECO:0000313" key="2">
    <source>
        <dbReference type="Proteomes" id="UP001341840"/>
    </source>
</evidence>